<dbReference type="Gene3D" id="1.10.1790.10">
    <property type="entry name" value="PRD domain"/>
    <property type="match status" value="1"/>
</dbReference>
<sequence>MEGNERRKQLAKFLRATLSAAPVTAENLARMLAVSVRTVRYDLDALTEELRCEGLCIRSQARRGIWLERVEVQEAVTAAPVLDRKERRDRIILALLGDEPCSIDGLAEELAISRNTLISDLKDVQTTLEQRGLAYVSKRGAGIAATGGEQELRDMLIHIFAKEEHDFRHFDRTDAASSPFRRYAHDLPMAEIAAFFLDLLGRHGVLGSDLSINRMICALAVQMQRLREGHQITEGRPVDFLSNEGEATESLAAEIAAGMAGYAPEFLHAAEIQHIVKELLHSRIYVFREEPGRTQETARALAREFVAYAQVWLDDTYADDEELLRNLAVHLRPALERAHVGIVLTNPLLERIREQYRAIFLIAARAAERLGERMNLRFSEDEIGYLTLYLGAAIERKKLRKSRKLPVVLICGNGVGTATLLANTIRNRLPNLHIVRILSYYNMKPEDVADVDVVISTVSVQLPEKTVLRISPILTDAESEIIEEQLKYLYDSRFIMEGNTVRISGGMRLVDLLTEEMIELHAQAADWEAAVHAAGHLLHAAGAVDACYIGRMVESVQELGAYIVVCPGVAMPHARAADGVRRLAVSFVRLAHPVAFAERDGAEADLLFAFATPDEKAHLELLLDLWTIFSDAETLEYLRKCRTAEEVRAVIGRCTAARKE</sequence>
<dbReference type="PANTHER" id="PTHR30185:SF18">
    <property type="entry name" value="TRANSCRIPTIONAL REGULATOR MTLR"/>
    <property type="match status" value="1"/>
</dbReference>
<evidence type="ECO:0000259" key="5">
    <source>
        <dbReference type="PROSITE" id="PS51094"/>
    </source>
</evidence>
<dbReference type="InterPro" id="IPR036095">
    <property type="entry name" value="PTS_EIIB-like_sf"/>
</dbReference>
<dbReference type="RefSeq" id="WP_185980616.1">
    <property type="nucleotide sequence ID" value="NZ_CP060204.1"/>
</dbReference>
<keyword evidence="4" id="KW-0804">Transcription</keyword>
<dbReference type="InterPro" id="IPR050661">
    <property type="entry name" value="BglG_antiterminators"/>
</dbReference>
<evidence type="ECO:0000256" key="2">
    <source>
        <dbReference type="ARBA" id="ARBA00022737"/>
    </source>
</evidence>
<feature type="domain" description="PTS EIIA type-2" evidence="5">
    <location>
        <begin position="511"/>
        <end position="654"/>
    </location>
</feature>
<accession>A0A7G7VKN0</accession>
<dbReference type="Proteomes" id="UP000515480">
    <property type="component" value="Chromosome"/>
</dbReference>
<dbReference type="InterPro" id="IPR002178">
    <property type="entry name" value="PTS_EIIA_type-2_dom"/>
</dbReference>
<dbReference type="InterPro" id="IPR036390">
    <property type="entry name" value="WH_DNA-bd_sf"/>
</dbReference>
<dbReference type="SUPFAM" id="SSF63520">
    <property type="entry name" value="PTS-regulatory domain, PRD"/>
    <property type="match status" value="1"/>
</dbReference>
<dbReference type="InterPro" id="IPR013011">
    <property type="entry name" value="PTS_EIIB_2"/>
</dbReference>
<dbReference type="PANTHER" id="PTHR30185">
    <property type="entry name" value="CRYPTIC BETA-GLUCOSIDE BGL OPERON ANTITERMINATOR"/>
    <property type="match status" value="1"/>
</dbReference>
<dbReference type="Gene3D" id="3.40.50.2300">
    <property type="match status" value="1"/>
</dbReference>
<reference evidence="8 9" key="1">
    <citation type="submission" date="2020-07" db="EMBL/GenBank/DDBJ databases">
        <title>Complete genome and description of Selenomonas timonensis sp. nov., a new bacterium isolated from a gingivitis subject.</title>
        <authorList>
            <person name="Antezack A."/>
        </authorList>
    </citation>
    <scope>NUCLEOTIDE SEQUENCE [LARGE SCALE GENOMIC DNA]</scope>
    <source>
        <strain evidence="8 9">Marseille-Q3039</strain>
    </source>
</reference>
<keyword evidence="1" id="KW-0808">Transferase</keyword>
<dbReference type="SUPFAM" id="SSF46785">
    <property type="entry name" value="Winged helix' DNA-binding domain"/>
    <property type="match status" value="2"/>
</dbReference>
<evidence type="ECO:0000313" key="8">
    <source>
        <dbReference type="EMBL" id="QNH54673.1"/>
    </source>
</evidence>
<dbReference type="InterPro" id="IPR013196">
    <property type="entry name" value="HTH_11"/>
</dbReference>
<keyword evidence="9" id="KW-1185">Reference proteome</keyword>
<evidence type="ECO:0000256" key="1">
    <source>
        <dbReference type="ARBA" id="ARBA00022679"/>
    </source>
</evidence>
<dbReference type="KEGG" id="stim:H1B31_01550"/>
<dbReference type="InterPro" id="IPR036634">
    <property type="entry name" value="PRD_sf"/>
</dbReference>
<dbReference type="CDD" id="cd05568">
    <property type="entry name" value="PTS_IIB_bgl_like"/>
    <property type="match status" value="1"/>
</dbReference>
<dbReference type="GO" id="GO:0006355">
    <property type="term" value="P:regulation of DNA-templated transcription"/>
    <property type="evidence" value="ECO:0007669"/>
    <property type="project" value="InterPro"/>
</dbReference>
<proteinExistence type="predicted"/>
<protein>
    <submittedName>
        <fullName evidence="8">BglG family transcription antiterminator</fullName>
    </submittedName>
</protein>
<dbReference type="InterPro" id="IPR036388">
    <property type="entry name" value="WH-like_DNA-bd_sf"/>
</dbReference>
<dbReference type="CDD" id="cd00211">
    <property type="entry name" value="PTS_IIA_fru"/>
    <property type="match status" value="1"/>
</dbReference>
<dbReference type="Pfam" id="PF08279">
    <property type="entry name" value="HTH_11"/>
    <property type="match status" value="1"/>
</dbReference>
<keyword evidence="2" id="KW-0677">Repeat</keyword>
<evidence type="ECO:0000259" key="7">
    <source>
        <dbReference type="PROSITE" id="PS51372"/>
    </source>
</evidence>
<evidence type="ECO:0000256" key="4">
    <source>
        <dbReference type="ARBA" id="ARBA00023163"/>
    </source>
</evidence>
<feature type="domain" description="PRD" evidence="7">
    <location>
        <begin position="293"/>
        <end position="400"/>
    </location>
</feature>
<dbReference type="PROSITE" id="PS51372">
    <property type="entry name" value="PRD_2"/>
    <property type="match status" value="1"/>
</dbReference>
<dbReference type="GO" id="GO:0009401">
    <property type="term" value="P:phosphoenolpyruvate-dependent sugar phosphotransferase system"/>
    <property type="evidence" value="ECO:0007669"/>
    <property type="project" value="InterPro"/>
</dbReference>
<dbReference type="InterPro" id="IPR011608">
    <property type="entry name" value="PRD"/>
</dbReference>
<gene>
    <name evidence="8" type="ORF">H1B31_01550</name>
</gene>
<evidence type="ECO:0000256" key="3">
    <source>
        <dbReference type="ARBA" id="ARBA00023015"/>
    </source>
</evidence>
<keyword evidence="3" id="KW-0805">Transcription regulation</keyword>
<name>A0A7G7VKN0_9FIRM</name>
<dbReference type="SUPFAM" id="SSF52794">
    <property type="entry name" value="PTS system IIB component-like"/>
    <property type="match status" value="1"/>
</dbReference>
<dbReference type="InterPro" id="IPR016152">
    <property type="entry name" value="PTrfase/Anion_transptr"/>
</dbReference>
<feature type="domain" description="PTS EIIB type-2" evidence="6">
    <location>
        <begin position="405"/>
        <end position="494"/>
    </location>
</feature>
<organism evidence="8 9">
    <name type="scientific">Selenomonas timonae</name>
    <dbReference type="NCBI Taxonomy" id="2754044"/>
    <lineage>
        <taxon>Bacteria</taxon>
        <taxon>Bacillati</taxon>
        <taxon>Bacillota</taxon>
        <taxon>Negativicutes</taxon>
        <taxon>Selenomonadales</taxon>
        <taxon>Selenomonadaceae</taxon>
        <taxon>Selenomonas</taxon>
    </lineage>
</organism>
<dbReference type="Pfam" id="PF00874">
    <property type="entry name" value="PRD"/>
    <property type="match status" value="1"/>
</dbReference>
<dbReference type="Gene3D" id="1.10.10.10">
    <property type="entry name" value="Winged helix-like DNA-binding domain superfamily/Winged helix DNA-binding domain"/>
    <property type="match status" value="2"/>
</dbReference>
<dbReference type="Pfam" id="PF00359">
    <property type="entry name" value="PTS_EIIA_2"/>
    <property type="match status" value="1"/>
</dbReference>
<dbReference type="PROSITE" id="PS51099">
    <property type="entry name" value="PTS_EIIB_TYPE_2"/>
    <property type="match status" value="1"/>
</dbReference>
<dbReference type="GO" id="GO:0008982">
    <property type="term" value="F:protein-N(PI)-phosphohistidine-sugar phosphotransferase activity"/>
    <property type="evidence" value="ECO:0007669"/>
    <property type="project" value="InterPro"/>
</dbReference>
<evidence type="ECO:0000259" key="6">
    <source>
        <dbReference type="PROSITE" id="PS51099"/>
    </source>
</evidence>
<dbReference type="AlphaFoldDB" id="A0A7G7VKN0"/>
<dbReference type="PROSITE" id="PS51094">
    <property type="entry name" value="PTS_EIIA_TYPE_2"/>
    <property type="match status" value="1"/>
</dbReference>
<evidence type="ECO:0000313" key="9">
    <source>
        <dbReference type="Proteomes" id="UP000515480"/>
    </source>
</evidence>
<dbReference type="SUPFAM" id="SSF55804">
    <property type="entry name" value="Phoshotransferase/anion transport protein"/>
    <property type="match status" value="1"/>
</dbReference>
<dbReference type="Gene3D" id="3.40.930.10">
    <property type="entry name" value="Mannitol-specific EII, Chain A"/>
    <property type="match status" value="1"/>
</dbReference>
<dbReference type="EMBL" id="CP060204">
    <property type="protein sequence ID" value="QNH54673.1"/>
    <property type="molecule type" value="Genomic_DNA"/>
</dbReference>